<evidence type="ECO:0000256" key="6">
    <source>
        <dbReference type="ARBA" id="ARBA00023136"/>
    </source>
</evidence>
<dbReference type="InParanoid" id="E2A8M8"/>
<keyword evidence="4" id="KW-0552">Olfaction</keyword>
<evidence type="ECO:0000256" key="5">
    <source>
        <dbReference type="ARBA" id="ARBA00022989"/>
    </source>
</evidence>
<dbReference type="Proteomes" id="UP000000311">
    <property type="component" value="Unassembled WGS sequence"/>
</dbReference>
<protein>
    <submittedName>
        <fullName evidence="9">Uncharacterized protein</fullName>
    </submittedName>
</protein>
<evidence type="ECO:0000256" key="8">
    <source>
        <dbReference type="ARBA" id="ARBA00023224"/>
    </source>
</evidence>
<keyword evidence="6" id="KW-0472">Membrane</keyword>
<keyword evidence="2" id="KW-0716">Sensory transduction</keyword>
<sequence>EKIHRATYEYVWYNLEPKTARNLMLIMLRTKKPLYITAGKIFPMTLATFCNV</sequence>
<organism evidence="10">
    <name type="scientific">Camponotus floridanus</name>
    <name type="common">Florida carpenter ant</name>
    <dbReference type="NCBI Taxonomy" id="104421"/>
    <lineage>
        <taxon>Eukaryota</taxon>
        <taxon>Metazoa</taxon>
        <taxon>Ecdysozoa</taxon>
        <taxon>Arthropoda</taxon>
        <taxon>Hexapoda</taxon>
        <taxon>Insecta</taxon>
        <taxon>Pterygota</taxon>
        <taxon>Neoptera</taxon>
        <taxon>Endopterygota</taxon>
        <taxon>Hymenoptera</taxon>
        <taxon>Apocrita</taxon>
        <taxon>Aculeata</taxon>
        <taxon>Formicoidea</taxon>
        <taxon>Formicidae</taxon>
        <taxon>Formicinae</taxon>
        <taxon>Camponotus</taxon>
    </lineage>
</organism>
<dbReference type="GO" id="GO:0005549">
    <property type="term" value="F:odorant binding"/>
    <property type="evidence" value="ECO:0007669"/>
    <property type="project" value="InterPro"/>
</dbReference>
<feature type="non-terminal residue" evidence="9">
    <location>
        <position position="52"/>
    </location>
</feature>
<evidence type="ECO:0000256" key="4">
    <source>
        <dbReference type="ARBA" id="ARBA00022725"/>
    </source>
</evidence>
<dbReference type="Pfam" id="PF02949">
    <property type="entry name" value="7tm_6"/>
    <property type="match status" value="1"/>
</dbReference>
<keyword evidence="7" id="KW-0675">Receptor</keyword>
<evidence type="ECO:0000313" key="9">
    <source>
        <dbReference type="EMBL" id="EFN70215.1"/>
    </source>
</evidence>
<evidence type="ECO:0000256" key="7">
    <source>
        <dbReference type="ARBA" id="ARBA00023170"/>
    </source>
</evidence>
<feature type="non-terminal residue" evidence="9">
    <location>
        <position position="1"/>
    </location>
</feature>
<dbReference type="AlphaFoldDB" id="E2A8M8"/>
<keyword evidence="5" id="KW-1133">Transmembrane helix</keyword>
<proteinExistence type="predicted"/>
<comment type="subcellular location">
    <subcellularLocation>
        <location evidence="1">Membrane</location>
        <topology evidence="1">Multi-pass membrane protein</topology>
    </subcellularLocation>
</comment>
<evidence type="ECO:0000313" key="10">
    <source>
        <dbReference type="Proteomes" id="UP000000311"/>
    </source>
</evidence>
<evidence type="ECO:0000256" key="1">
    <source>
        <dbReference type="ARBA" id="ARBA00004141"/>
    </source>
</evidence>
<keyword evidence="3" id="KW-0812">Transmembrane</keyword>
<evidence type="ECO:0000256" key="3">
    <source>
        <dbReference type="ARBA" id="ARBA00022692"/>
    </source>
</evidence>
<dbReference type="GO" id="GO:0004984">
    <property type="term" value="F:olfactory receptor activity"/>
    <property type="evidence" value="ECO:0007669"/>
    <property type="project" value="InterPro"/>
</dbReference>
<gene>
    <name evidence="9" type="ORF">EAG_14018</name>
</gene>
<accession>E2A8M8</accession>
<dbReference type="GO" id="GO:0016020">
    <property type="term" value="C:membrane"/>
    <property type="evidence" value="ECO:0007669"/>
    <property type="project" value="UniProtKB-SubCell"/>
</dbReference>
<dbReference type="GO" id="GO:0007165">
    <property type="term" value="P:signal transduction"/>
    <property type="evidence" value="ECO:0007669"/>
    <property type="project" value="UniProtKB-KW"/>
</dbReference>
<dbReference type="OrthoDB" id="7634903at2759"/>
<evidence type="ECO:0000256" key="2">
    <source>
        <dbReference type="ARBA" id="ARBA00022606"/>
    </source>
</evidence>
<keyword evidence="8" id="KW-0807">Transducer</keyword>
<dbReference type="EMBL" id="GL437652">
    <property type="protein sequence ID" value="EFN70215.1"/>
    <property type="molecule type" value="Genomic_DNA"/>
</dbReference>
<keyword evidence="10" id="KW-1185">Reference proteome</keyword>
<name>E2A8M8_CAMFO</name>
<reference evidence="9 10" key="1">
    <citation type="journal article" date="2010" name="Science">
        <title>Genomic comparison of the ants Camponotus floridanus and Harpegnathos saltator.</title>
        <authorList>
            <person name="Bonasio R."/>
            <person name="Zhang G."/>
            <person name="Ye C."/>
            <person name="Mutti N.S."/>
            <person name="Fang X."/>
            <person name="Qin N."/>
            <person name="Donahue G."/>
            <person name="Yang P."/>
            <person name="Li Q."/>
            <person name="Li C."/>
            <person name="Zhang P."/>
            <person name="Huang Z."/>
            <person name="Berger S.L."/>
            <person name="Reinberg D."/>
            <person name="Wang J."/>
            <person name="Liebig J."/>
        </authorList>
    </citation>
    <scope>NUCLEOTIDE SEQUENCE [LARGE SCALE GENOMIC DNA]</scope>
    <source>
        <strain evidence="10">C129</strain>
    </source>
</reference>
<dbReference type="InterPro" id="IPR004117">
    <property type="entry name" value="7tm6_olfct_rcpt"/>
</dbReference>